<evidence type="ECO:0000256" key="8">
    <source>
        <dbReference type="ARBA" id="ARBA00023054"/>
    </source>
</evidence>
<dbReference type="GO" id="GO:0071139">
    <property type="term" value="P:resolution of DNA recombination intermediates"/>
    <property type="evidence" value="ECO:0007669"/>
    <property type="project" value="EnsemblFungi"/>
</dbReference>
<evidence type="ECO:0000256" key="6">
    <source>
        <dbReference type="ARBA" id="ARBA00022763"/>
    </source>
</evidence>
<dbReference type="HOGENOM" id="CLU_009063_0_0_1"/>
<dbReference type="GO" id="GO:0051304">
    <property type="term" value="P:chromosome separation"/>
    <property type="evidence" value="ECO:0007669"/>
    <property type="project" value="EnsemblFungi"/>
</dbReference>
<keyword evidence="8 12" id="KW-0175">Coiled coil</keyword>
<dbReference type="RefSeq" id="XP_003678456.1">
    <property type="nucleotide sequence ID" value="XM_003678408.1"/>
</dbReference>
<feature type="coiled-coil region" evidence="12">
    <location>
        <begin position="752"/>
        <end position="842"/>
    </location>
</feature>
<evidence type="ECO:0000256" key="12">
    <source>
        <dbReference type="SAM" id="Coils"/>
    </source>
</evidence>
<evidence type="ECO:0000256" key="3">
    <source>
        <dbReference type="ARBA" id="ARBA00006793"/>
    </source>
</evidence>
<reference key="2">
    <citation type="submission" date="2011-08" db="EMBL/GenBank/DDBJ databases">
        <title>Genome sequence of Naumovozyma castellii.</title>
        <authorList>
            <person name="Gordon J.L."/>
            <person name="Armisen D."/>
            <person name="Proux-Wera E."/>
            <person name="OhEigeartaigh S.S."/>
            <person name="Byrne K.P."/>
            <person name="Wolfe K.H."/>
        </authorList>
    </citation>
    <scope>NUCLEOTIDE SEQUENCE</scope>
    <source>
        <strain>Type strain:CBS 4309</strain>
    </source>
</reference>
<dbReference type="GeneID" id="96905815"/>
<keyword evidence="15" id="KW-1185">Reference proteome</keyword>
<feature type="coiled-coil region" evidence="12">
    <location>
        <begin position="8"/>
        <end position="39"/>
    </location>
</feature>
<dbReference type="AlphaFoldDB" id="G0VKT0"/>
<feature type="domain" description="Rad50/SbcC-type AAA" evidence="13">
    <location>
        <begin position="66"/>
        <end position="316"/>
    </location>
</feature>
<dbReference type="GO" id="GO:0003684">
    <property type="term" value="F:damaged DNA binding"/>
    <property type="evidence" value="ECO:0007669"/>
    <property type="project" value="EnsemblFungi"/>
</dbReference>
<evidence type="ECO:0000313" key="15">
    <source>
        <dbReference type="Proteomes" id="UP000001640"/>
    </source>
</evidence>
<keyword evidence="9" id="KW-0233">DNA recombination</keyword>
<dbReference type="Pfam" id="PF13476">
    <property type="entry name" value="AAA_23"/>
    <property type="match status" value="1"/>
</dbReference>
<evidence type="ECO:0000256" key="10">
    <source>
        <dbReference type="ARBA" id="ARBA00023204"/>
    </source>
</evidence>
<name>G0VKT0_NAUCA</name>
<reference evidence="14 15" key="1">
    <citation type="journal article" date="2011" name="Proc. Natl. Acad. Sci. U.S.A.">
        <title>Evolutionary erosion of yeast sex chromosomes by mating-type switching accidents.</title>
        <authorList>
            <person name="Gordon J.L."/>
            <person name="Armisen D."/>
            <person name="Proux-Wera E."/>
            <person name="Oheigeartaigh S.S."/>
            <person name="Byrne K.P."/>
            <person name="Wolfe K.H."/>
        </authorList>
    </citation>
    <scope>NUCLEOTIDE SEQUENCE [LARGE SCALE GENOMIC DNA]</scope>
    <source>
        <strain evidence="15">ATCC 76901 / BCRC 22586 / CBS 4309 / NBRC 1992 / NRRL Y-12630</strain>
    </source>
</reference>
<dbReference type="GO" id="GO:0005634">
    <property type="term" value="C:nucleus"/>
    <property type="evidence" value="ECO:0007669"/>
    <property type="project" value="UniProtKB-SubCell"/>
</dbReference>
<dbReference type="OrthoDB" id="10265785at2759"/>
<gene>
    <name evidence="14" type="primary">NCAS0J01390</name>
    <name evidence="14" type="ordered locus">NCAS_0J01390</name>
</gene>
<evidence type="ECO:0000256" key="11">
    <source>
        <dbReference type="ARBA" id="ARBA00023242"/>
    </source>
</evidence>
<evidence type="ECO:0000256" key="9">
    <source>
        <dbReference type="ARBA" id="ARBA00023172"/>
    </source>
</evidence>
<dbReference type="InterPro" id="IPR038729">
    <property type="entry name" value="Rad50/SbcC_AAA"/>
</dbReference>
<sequence>MVTLKRPMEEVDEDLLSLAEEQKNASQELKKKKRRHNLAAMTQFSADGTATTDEEVDEIRSGYIKKVSLRNFMCHENFELELGPKLNFIVGSNGSGKSAILTAITIALGAKASDTNRGNSLKELIKEGCYSAKITLVIENGKQGAYDQGTYGKEIIIERTLRRDGSPSFSLKSESGVEISNKKRDIQTVVDFFSVPVNNPMCFLSQDAARSFLTASTPQDKYNHFGKGTLLQQIREHLTHAKEISDTSSENMDLHLQNLAILQNEYLEAKKLLKELNETSDLNEQKRLLQGKSLWIDIEHNNQSCQELRQNIKTFQTKIAEVMAKIESKKEKIERYTADGASIEKEIDEKVVTVSQKDQEHQATRDSLREVRKVFETEKSNQREAEQNITQCRNRIKTLDKTIEHLEQDLKKEMGGDKEQMREEQISLEHESDQLRKELSDLQISMDEMKNEERDIIRQRQTELQGIERSIQQKKLELNKIAQGENNLLSNFDRNMDRLLNAIQQNIQKFQTPPLGPLGMYISIKSGFEQWTRPIQRAVSSTLGSFVVSNPRDSKLIRTLARECDVGYNFPIITYKLRAFDFSDGKAHSDFPTVMDALEFSTPEVECLFVDQNKVEKILLIENKDEARSLLRVNPRNVTMALALRDQRSGYQLVGGNRLDTVKYPDVIRLKVSNNADYLKELLQQDTEEARRIRDRYENKIIEFRRKLNELNKTQSDYKIKLQQNNRRITELKYNIGKVVDTGVLNSKIAERRNQEQAIAGYQTAIDELEITIEKIIQKTQPIKQMYDTTKAAYAAAQAELQQLRDDYSSRSARIEKSKDDIEYYENKKNEYNKTIKKFELNIATLDEGIRKQVENAVEFCSKDQLESVDLPDSQEEIKHQLEVISRKIQRAEQSLGLPQEKVLDLYEKSRTKYKDGQTKFVEVEKALESLKESIKTRELNLGTISKITCFEADMDFRASLKVRKFSGNLVFDDSKRTLNMFVLTANDEKPRNVDTLSGGEKSFSQLALLLATWKPMRSRIIALDEFDVFMDQVNRRIGTTLVVKKLKDLARTQTIIITPQDIGKIADIDSTGVNIHRMRDPQRQNNSNFYEGGSR</sequence>
<dbReference type="FunCoup" id="G0VKT0">
    <property type="interactions" value="912"/>
</dbReference>
<keyword evidence="5" id="KW-0547">Nucleotide-binding</keyword>
<evidence type="ECO:0000313" key="14">
    <source>
        <dbReference type="EMBL" id="CCC72118.1"/>
    </source>
</evidence>
<dbReference type="Gene3D" id="3.40.50.300">
    <property type="entry name" value="P-loop containing nucleotide triphosphate hydrolases"/>
    <property type="match status" value="2"/>
</dbReference>
<dbReference type="PANTHER" id="PTHR19306:SF6">
    <property type="entry name" value="STRUCTURAL MAINTENANCE OF CHROMOSOMES PROTEIN 6"/>
    <property type="match status" value="1"/>
</dbReference>
<dbReference type="GO" id="GO:0035861">
    <property type="term" value="C:site of double-strand break"/>
    <property type="evidence" value="ECO:0007669"/>
    <property type="project" value="EnsemblFungi"/>
</dbReference>
<keyword evidence="4" id="KW-0158">Chromosome</keyword>
<evidence type="ECO:0000256" key="7">
    <source>
        <dbReference type="ARBA" id="ARBA00022840"/>
    </source>
</evidence>
<dbReference type="GO" id="GO:0030915">
    <property type="term" value="C:Smc5-Smc6 complex"/>
    <property type="evidence" value="ECO:0007669"/>
    <property type="project" value="EnsemblFungi"/>
</dbReference>
<keyword evidence="7" id="KW-0067">ATP-binding</keyword>
<evidence type="ECO:0000259" key="13">
    <source>
        <dbReference type="Pfam" id="PF13476"/>
    </source>
</evidence>
<dbReference type="GO" id="GO:0016887">
    <property type="term" value="F:ATP hydrolysis activity"/>
    <property type="evidence" value="ECO:0007669"/>
    <property type="project" value="InterPro"/>
</dbReference>
<feature type="coiled-coil region" evidence="12">
    <location>
        <begin position="382"/>
        <end position="459"/>
    </location>
</feature>
<evidence type="ECO:0000256" key="4">
    <source>
        <dbReference type="ARBA" id="ARBA00022454"/>
    </source>
</evidence>
<dbReference type="GO" id="GO:1990683">
    <property type="term" value="P:DNA double-strand break attachment to nuclear envelope"/>
    <property type="evidence" value="ECO:0007669"/>
    <property type="project" value="EnsemblFungi"/>
</dbReference>
<keyword evidence="11" id="KW-0539">Nucleus</keyword>
<comment type="similarity">
    <text evidence="3">Belongs to the SMC family. SMC6 subfamily.</text>
</comment>
<keyword evidence="6" id="KW-0227">DNA damage</keyword>
<feature type="coiled-coil region" evidence="12">
    <location>
        <begin position="680"/>
        <end position="728"/>
    </location>
</feature>
<dbReference type="GO" id="GO:0003697">
    <property type="term" value="F:single-stranded DNA binding"/>
    <property type="evidence" value="ECO:0007669"/>
    <property type="project" value="TreeGrafter"/>
</dbReference>
<accession>G0VKT0</accession>
<keyword evidence="10" id="KW-0234">DNA repair</keyword>
<dbReference type="EMBL" id="HE576761">
    <property type="protein sequence ID" value="CCC72118.1"/>
    <property type="molecule type" value="Genomic_DNA"/>
</dbReference>
<dbReference type="STRING" id="1064592.G0VKT0"/>
<protein>
    <recommendedName>
        <fullName evidence="13">Rad50/SbcC-type AAA domain-containing protein</fullName>
    </recommendedName>
</protein>
<dbReference type="GO" id="GO:0000724">
    <property type="term" value="P:double-strand break repair via homologous recombination"/>
    <property type="evidence" value="ECO:0007669"/>
    <property type="project" value="EnsemblFungi"/>
</dbReference>
<organism evidence="14 15">
    <name type="scientific">Naumovozyma castellii</name>
    <name type="common">Yeast</name>
    <name type="synonym">Saccharomyces castellii</name>
    <dbReference type="NCBI Taxonomy" id="27288"/>
    <lineage>
        <taxon>Eukaryota</taxon>
        <taxon>Fungi</taxon>
        <taxon>Dikarya</taxon>
        <taxon>Ascomycota</taxon>
        <taxon>Saccharomycotina</taxon>
        <taxon>Saccharomycetes</taxon>
        <taxon>Saccharomycetales</taxon>
        <taxon>Saccharomycetaceae</taxon>
        <taxon>Naumovozyma</taxon>
    </lineage>
</organism>
<evidence type="ECO:0000256" key="1">
    <source>
        <dbReference type="ARBA" id="ARBA00004123"/>
    </source>
</evidence>
<dbReference type="GO" id="GO:0019789">
    <property type="term" value="F:SUMO transferase activity"/>
    <property type="evidence" value="ECO:0007669"/>
    <property type="project" value="EnsemblFungi"/>
</dbReference>
<dbReference type="PANTHER" id="PTHR19306">
    <property type="entry name" value="STRUCTURAL MAINTENANCE OF CHROMOSOMES 5,6 SMC5, SMC6"/>
    <property type="match status" value="1"/>
</dbReference>
<dbReference type="eggNOG" id="KOG0250">
    <property type="taxonomic scope" value="Eukaryota"/>
</dbReference>
<dbReference type="GO" id="GO:0005524">
    <property type="term" value="F:ATP binding"/>
    <property type="evidence" value="ECO:0007669"/>
    <property type="project" value="UniProtKB-KW"/>
</dbReference>
<dbReference type="InParanoid" id="G0VKT0"/>
<dbReference type="OMA" id="FMCHRSL"/>
<evidence type="ECO:0000256" key="2">
    <source>
        <dbReference type="ARBA" id="ARBA00004286"/>
    </source>
</evidence>
<comment type="subcellular location">
    <subcellularLocation>
        <location evidence="2">Chromosome</location>
    </subcellularLocation>
    <subcellularLocation>
        <location evidence="1">Nucleus</location>
    </subcellularLocation>
</comment>
<dbReference type="SUPFAM" id="SSF52540">
    <property type="entry name" value="P-loop containing nucleoside triphosphate hydrolases"/>
    <property type="match status" value="2"/>
</dbReference>
<evidence type="ECO:0000256" key="5">
    <source>
        <dbReference type="ARBA" id="ARBA00022741"/>
    </source>
</evidence>
<feature type="coiled-coil region" evidence="12">
    <location>
        <begin position="305"/>
        <end position="346"/>
    </location>
</feature>
<proteinExistence type="inferred from homology"/>
<dbReference type="Proteomes" id="UP000001640">
    <property type="component" value="Chromosome 10"/>
</dbReference>
<dbReference type="KEGG" id="ncs:NCAS_0J01390"/>
<dbReference type="InterPro" id="IPR027417">
    <property type="entry name" value="P-loop_NTPase"/>
</dbReference>